<gene>
    <name evidence="1" type="ORF">BDY19DRAFT_858404</name>
</gene>
<comment type="caution">
    <text evidence="1">The sequence shown here is derived from an EMBL/GenBank/DDBJ whole genome shotgun (WGS) entry which is preliminary data.</text>
</comment>
<proteinExistence type="predicted"/>
<keyword evidence="2" id="KW-1185">Reference proteome</keyword>
<organism evidence="1 2">
    <name type="scientific">Irpex rosettiformis</name>
    <dbReference type="NCBI Taxonomy" id="378272"/>
    <lineage>
        <taxon>Eukaryota</taxon>
        <taxon>Fungi</taxon>
        <taxon>Dikarya</taxon>
        <taxon>Basidiomycota</taxon>
        <taxon>Agaricomycotina</taxon>
        <taxon>Agaricomycetes</taxon>
        <taxon>Polyporales</taxon>
        <taxon>Irpicaceae</taxon>
        <taxon>Irpex</taxon>
    </lineage>
</organism>
<feature type="non-terminal residue" evidence="1">
    <location>
        <position position="1"/>
    </location>
</feature>
<dbReference type="Proteomes" id="UP001055072">
    <property type="component" value="Unassembled WGS sequence"/>
</dbReference>
<dbReference type="EMBL" id="MU274908">
    <property type="protein sequence ID" value="KAI0090255.1"/>
    <property type="molecule type" value="Genomic_DNA"/>
</dbReference>
<accession>A0ACB8U7K5</accession>
<reference evidence="1" key="1">
    <citation type="journal article" date="2021" name="Environ. Microbiol.">
        <title>Gene family expansions and transcriptome signatures uncover fungal adaptations to wood decay.</title>
        <authorList>
            <person name="Hage H."/>
            <person name="Miyauchi S."/>
            <person name="Viragh M."/>
            <person name="Drula E."/>
            <person name="Min B."/>
            <person name="Chaduli D."/>
            <person name="Navarro D."/>
            <person name="Favel A."/>
            <person name="Norest M."/>
            <person name="Lesage-Meessen L."/>
            <person name="Balint B."/>
            <person name="Merenyi Z."/>
            <person name="de Eugenio L."/>
            <person name="Morin E."/>
            <person name="Martinez A.T."/>
            <person name="Baldrian P."/>
            <person name="Stursova M."/>
            <person name="Martinez M.J."/>
            <person name="Novotny C."/>
            <person name="Magnuson J.K."/>
            <person name="Spatafora J.W."/>
            <person name="Maurice S."/>
            <person name="Pangilinan J."/>
            <person name="Andreopoulos W."/>
            <person name="LaButti K."/>
            <person name="Hundley H."/>
            <person name="Na H."/>
            <person name="Kuo A."/>
            <person name="Barry K."/>
            <person name="Lipzen A."/>
            <person name="Henrissat B."/>
            <person name="Riley R."/>
            <person name="Ahrendt S."/>
            <person name="Nagy L.G."/>
            <person name="Grigoriev I.V."/>
            <person name="Martin F."/>
            <person name="Rosso M.N."/>
        </authorList>
    </citation>
    <scope>NUCLEOTIDE SEQUENCE</scope>
    <source>
        <strain evidence="1">CBS 384.51</strain>
    </source>
</reference>
<name>A0ACB8U7K5_9APHY</name>
<evidence type="ECO:0000313" key="1">
    <source>
        <dbReference type="EMBL" id="KAI0090255.1"/>
    </source>
</evidence>
<evidence type="ECO:0000313" key="2">
    <source>
        <dbReference type="Proteomes" id="UP001055072"/>
    </source>
</evidence>
<sequence>GFLLVYSIAERSSFDQIRPTYDCIKNVKGGQPFYAIVVANKCDLQENRQVSEEEGKLLAQEFGCQYIELSAKDAIGVDRAFMALVQTMKQH</sequence>
<feature type="non-terminal residue" evidence="1">
    <location>
        <position position="91"/>
    </location>
</feature>
<protein>
    <submittedName>
        <fullName evidence="1">Small monomeric GTPase</fullName>
    </submittedName>
</protein>